<dbReference type="AlphaFoldDB" id="U6B811"/>
<dbReference type="KEGG" id="lar:lam_650"/>
<gene>
    <name evidence="5" type="ORF">lam_650</name>
    <name evidence="6" type="ORF">lam_690</name>
</gene>
<dbReference type="HOGENOM" id="CLU_161041_0_1_5"/>
<proteinExistence type="predicted"/>
<sequence length="96" mass="11170">MIKESVLEQRLVKGAKNLDCFVRKIQFISHNGCPDRLLITPTGYLFWVEMKTAKGRLSTAQRRELELLQRYGQRIYVLTSVGEIDGFLEMLKCYLT</sequence>
<dbReference type="KEGG" id="lar:lam_690"/>
<keyword evidence="7" id="KW-1185">Reference proteome</keyword>
<organism evidence="5 7">
    <name type="scientific">Candidatus Liberibacter americanus str. Sao Paulo</name>
    <dbReference type="NCBI Taxonomy" id="1261131"/>
    <lineage>
        <taxon>Bacteria</taxon>
        <taxon>Pseudomonadati</taxon>
        <taxon>Pseudomonadota</taxon>
        <taxon>Alphaproteobacteria</taxon>
        <taxon>Hyphomicrobiales</taxon>
        <taxon>Rhizobiaceae</taxon>
        <taxon>Liberibacter</taxon>
    </lineage>
</organism>
<keyword evidence="2" id="KW-0540">Nuclease</keyword>
<evidence type="ECO:0000259" key="4">
    <source>
        <dbReference type="SMART" id="SM00990"/>
    </source>
</evidence>
<dbReference type="RefSeq" id="WP_007557618.1">
    <property type="nucleotide sequence ID" value="NC_022793.1"/>
</dbReference>
<dbReference type="EMBL" id="CP006604">
    <property type="protein sequence ID" value="AHA27996.1"/>
    <property type="molecule type" value="Genomic_DNA"/>
</dbReference>
<accession>U6B811</accession>
<dbReference type="Gene3D" id="3.40.1350.10">
    <property type="match status" value="1"/>
</dbReference>
<dbReference type="eggNOG" id="ENOG5032FW1">
    <property type="taxonomic scope" value="Bacteria"/>
</dbReference>
<evidence type="ECO:0000313" key="5">
    <source>
        <dbReference type="EMBL" id="AHA27996.1"/>
    </source>
</evidence>
<dbReference type="PATRIC" id="fig|1261131.3.peg.619"/>
<feature type="domain" description="VRR-NUC" evidence="4">
    <location>
        <begin position="2"/>
        <end position="82"/>
    </location>
</feature>
<reference evidence="5 7" key="1">
    <citation type="journal article" date="2014" name="Mol. Plant Microbe Interact.">
        <title>The complete genome sequence of Candidatus Liberibacter americanus, associated with citrus Huanglongbing.</title>
        <authorList>
            <person name="Wulff N.A."/>
            <person name="Zhang S."/>
            <person name="Setubal J.C."/>
            <person name="Almeida N.F."/>
            <person name="Martins E.C."/>
            <person name="Harakava R."/>
            <person name="Kumar D."/>
            <person name="Rangel L.T."/>
            <person name="Foissac X."/>
            <person name="Bove J."/>
            <person name="Gabriel D.W."/>
        </authorList>
    </citation>
    <scope>NUCLEOTIDE SEQUENCE [LARGE SCALE GENOMIC DNA]</scope>
    <source>
        <strain evidence="5 7">Sao Paulo</strain>
    </source>
</reference>
<keyword evidence="3" id="KW-0378">Hydrolase</keyword>
<dbReference type="Proteomes" id="UP000017862">
    <property type="component" value="Chromosome"/>
</dbReference>
<name>U6B811_9HYPH</name>
<dbReference type="STRING" id="1261131.lam_650"/>
<dbReference type="InterPro" id="IPR014883">
    <property type="entry name" value="VRR_NUC"/>
</dbReference>
<comment type="cofactor">
    <cofactor evidence="1">
        <name>Mg(2+)</name>
        <dbReference type="ChEBI" id="CHEBI:18420"/>
    </cofactor>
</comment>
<protein>
    <recommendedName>
        <fullName evidence="4">VRR-NUC domain-containing protein</fullName>
    </recommendedName>
</protein>
<evidence type="ECO:0000256" key="2">
    <source>
        <dbReference type="ARBA" id="ARBA00022722"/>
    </source>
</evidence>
<dbReference type="Pfam" id="PF08774">
    <property type="entry name" value="VRR_NUC"/>
    <property type="match status" value="1"/>
</dbReference>
<dbReference type="SMART" id="SM00990">
    <property type="entry name" value="VRR_NUC"/>
    <property type="match status" value="1"/>
</dbReference>
<evidence type="ECO:0000256" key="1">
    <source>
        <dbReference type="ARBA" id="ARBA00001946"/>
    </source>
</evidence>
<dbReference type="EMBL" id="CP006604">
    <property type="protein sequence ID" value="AHA28036.1"/>
    <property type="molecule type" value="Genomic_DNA"/>
</dbReference>
<evidence type="ECO:0000256" key="3">
    <source>
        <dbReference type="ARBA" id="ARBA00022801"/>
    </source>
</evidence>
<evidence type="ECO:0000313" key="7">
    <source>
        <dbReference type="Proteomes" id="UP000017862"/>
    </source>
</evidence>
<dbReference type="GO" id="GO:0016788">
    <property type="term" value="F:hydrolase activity, acting on ester bonds"/>
    <property type="evidence" value="ECO:0007669"/>
    <property type="project" value="InterPro"/>
</dbReference>
<dbReference type="InterPro" id="IPR011856">
    <property type="entry name" value="tRNA_endonuc-like_dom_sf"/>
</dbReference>
<evidence type="ECO:0000313" key="6">
    <source>
        <dbReference type="EMBL" id="AHA28036.1"/>
    </source>
</evidence>
<dbReference type="GO" id="GO:0004518">
    <property type="term" value="F:nuclease activity"/>
    <property type="evidence" value="ECO:0007669"/>
    <property type="project" value="UniProtKB-KW"/>
</dbReference>
<dbReference type="GO" id="GO:0003676">
    <property type="term" value="F:nucleic acid binding"/>
    <property type="evidence" value="ECO:0007669"/>
    <property type="project" value="InterPro"/>
</dbReference>